<keyword evidence="1" id="KW-1133">Transmembrane helix</keyword>
<protein>
    <submittedName>
        <fullName evidence="2">Uncharacterized protein</fullName>
    </submittedName>
</protein>
<feature type="transmembrane region" description="Helical" evidence="1">
    <location>
        <begin position="178"/>
        <end position="199"/>
    </location>
</feature>
<organism evidence="2">
    <name type="scientific">viral metagenome</name>
    <dbReference type="NCBI Taxonomy" id="1070528"/>
    <lineage>
        <taxon>unclassified sequences</taxon>
        <taxon>metagenomes</taxon>
        <taxon>organismal metagenomes</taxon>
    </lineage>
</organism>
<sequence length="206" mass="24389">MKYNTNPCGICKEIYKEPEYKVNAVNSCFVNSATAFLGYPSNNLIQCDTLDKWNDCMNQTKNERMDMYPSSYQLRMSPSWGQTPHYFPRLLNENNSIQNSYDQCNELCKKDKFPNDCQLNCYIDANSVIPVKENFEENFEEKIKNPKYDSEGNRIENSYKNLNKNSITYNKLEKAHPFIFWATFIIFITLFIFIINYFIKSLFTKF</sequence>
<evidence type="ECO:0000313" key="2">
    <source>
        <dbReference type="EMBL" id="QHT98638.1"/>
    </source>
</evidence>
<dbReference type="EMBL" id="MN740294">
    <property type="protein sequence ID" value="QHT98638.1"/>
    <property type="molecule type" value="Genomic_DNA"/>
</dbReference>
<evidence type="ECO:0000256" key="1">
    <source>
        <dbReference type="SAM" id="Phobius"/>
    </source>
</evidence>
<proteinExistence type="predicted"/>
<reference evidence="2" key="1">
    <citation type="journal article" date="2020" name="Nature">
        <title>Giant virus diversity and host interactions through global metagenomics.</title>
        <authorList>
            <person name="Schulz F."/>
            <person name="Roux S."/>
            <person name="Paez-Espino D."/>
            <person name="Jungbluth S."/>
            <person name="Walsh D.A."/>
            <person name="Denef V.J."/>
            <person name="McMahon K.D."/>
            <person name="Konstantinidis K.T."/>
            <person name="Eloe-Fadrosh E.A."/>
            <person name="Kyrpides N.C."/>
            <person name="Woyke T."/>
        </authorList>
    </citation>
    <scope>NUCLEOTIDE SEQUENCE</scope>
    <source>
        <strain evidence="2">GVMAG-M-3300025676-16</strain>
    </source>
</reference>
<dbReference type="AlphaFoldDB" id="A0A6C0IZ66"/>
<keyword evidence="1" id="KW-0812">Transmembrane</keyword>
<keyword evidence="1" id="KW-0472">Membrane</keyword>
<name>A0A6C0IZ66_9ZZZZ</name>
<accession>A0A6C0IZ66</accession>